<dbReference type="EMBL" id="MOEC01000005">
    <property type="protein sequence ID" value="OIS94270.1"/>
    <property type="molecule type" value="Genomic_DNA"/>
</dbReference>
<feature type="domain" description="T6SS immunity protein Tdi1 C-terminal" evidence="2">
    <location>
        <begin position="110"/>
        <end position="164"/>
    </location>
</feature>
<name>A0A1J6I8X7_9HYPH</name>
<evidence type="ECO:0008006" key="5">
    <source>
        <dbReference type="Google" id="ProtNLM"/>
    </source>
</evidence>
<proteinExistence type="predicted"/>
<evidence type="ECO:0000313" key="4">
    <source>
        <dbReference type="Proteomes" id="UP000182985"/>
    </source>
</evidence>
<evidence type="ECO:0000313" key="3">
    <source>
        <dbReference type="EMBL" id="OIS94270.1"/>
    </source>
</evidence>
<keyword evidence="4" id="KW-1185">Reference proteome</keyword>
<comment type="caution">
    <text evidence="3">The sequence shown here is derived from an EMBL/GenBank/DDBJ whole genome shotgun (WGS) entry which is preliminary data.</text>
</comment>
<accession>A0A1J6I8X7</accession>
<evidence type="ECO:0000259" key="2">
    <source>
        <dbReference type="Pfam" id="PF08906"/>
    </source>
</evidence>
<dbReference type="InterPro" id="IPR015002">
    <property type="entry name" value="T6SS_Tdi1_C"/>
</dbReference>
<reference evidence="3 4" key="1">
    <citation type="submission" date="2016-10" db="EMBL/GenBank/DDBJ databases">
        <title>The Draft Genome Sequence of the Potato Rhizosphere Bacteria Ochrobactrum sp. IPA7.2.</title>
        <authorList>
            <person name="Gogoleva N.E."/>
            <person name="Khlopko Y.A."/>
            <person name="Burygin G.L."/>
            <person name="Plotnikov A.O."/>
        </authorList>
    </citation>
    <scope>NUCLEOTIDE SEQUENCE [LARGE SCALE GENOMIC DNA]</scope>
    <source>
        <strain evidence="3 4">IPA7.2</strain>
    </source>
</reference>
<sequence length="188" mass="20716">MVRCWEKYGIGTVLEGFFQFVDPIKYSDVCETIFTGDSEFKPERSHIVGLSAFGNLLVWNEDYNIISIDLVSLRTFGPTLTKGEEGPEKNLALIGGLAVVDRPSFDEHDSDGKALFKPAVQSLGRLKLDQIYGFVPILALGGNRSVDHLKIVSAPEHLLILAQIGPVSLLDRTTPYGHKARDIGGYPR</sequence>
<dbReference type="Pfam" id="PF08906">
    <property type="entry name" value="T6SS_Tdi1_C"/>
    <property type="match status" value="1"/>
</dbReference>
<protein>
    <recommendedName>
        <fullName evidence="5">T6SS immunity protein Tdi1 C-terminal domain-containing protein</fullName>
    </recommendedName>
</protein>
<dbReference type="Pfam" id="PF08887">
    <property type="entry name" value="GAD-like"/>
    <property type="match status" value="1"/>
</dbReference>
<feature type="domain" description="GAD-related" evidence="1">
    <location>
        <begin position="2"/>
        <end position="68"/>
    </location>
</feature>
<dbReference type="InterPro" id="IPR014983">
    <property type="entry name" value="GAD-rel"/>
</dbReference>
<evidence type="ECO:0000259" key="1">
    <source>
        <dbReference type="Pfam" id="PF08887"/>
    </source>
</evidence>
<organism evidence="3 4">
    <name type="scientific">Brucella cytisi</name>
    <dbReference type="NCBI Taxonomy" id="407152"/>
    <lineage>
        <taxon>Bacteria</taxon>
        <taxon>Pseudomonadati</taxon>
        <taxon>Pseudomonadota</taxon>
        <taxon>Alphaproteobacteria</taxon>
        <taxon>Hyphomicrobiales</taxon>
        <taxon>Brucellaceae</taxon>
        <taxon>Brucella/Ochrobactrum group</taxon>
        <taxon>Brucella</taxon>
    </lineage>
</organism>
<dbReference type="Proteomes" id="UP000182985">
    <property type="component" value="Unassembled WGS sequence"/>
</dbReference>
<gene>
    <name evidence="3" type="ORF">BLA27_07105</name>
</gene>
<dbReference type="AlphaFoldDB" id="A0A1J6I8X7"/>